<dbReference type="OrthoDB" id="9992307at2"/>
<evidence type="ECO:0000256" key="2">
    <source>
        <dbReference type="SAM" id="SignalP"/>
    </source>
</evidence>
<organism evidence="3 4">
    <name type="scientific">Corallococcus interemptor</name>
    <dbReference type="NCBI Taxonomy" id="2316720"/>
    <lineage>
        <taxon>Bacteria</taxon>
        <taxon>Pseudomonadati</taxon>
        <taxon>Myxococcota</taxon>
        <taxon>Myxococcia</taxon>
        <taxon>Myxococcales</taxon>
        <taxon>Cystobacterineae</taxon>
        <taxon>Myxococcaceae</taxon>
        <taxon>Corallococcus</taxon>
    </lineage>
</organism>
<keyword evidence="4" id="KW-1185">Reference proteome</keyword>
<name>A0A3A8QHH2_9BACT</name>
<comment type="caution">
    <text evidence="3">The sequence shown here is derived from an EMBL/GenBank/DDBJ whole genome shotgun (WGS) entry which is preliminary data.</text>
</comment>
<feature type="chain" id="PRO_5017179409" evidence="2">
    <location>
        <begin position="24"/>
        <end position="96"/>
    </location>
</feature>
<dbReference type="Proteomes" id="UP000282656">
    <property type="component" value="Unassembled WGS sequence"/>
</dbReference>
<evidence type="ECO:0000256" key="1">
    <source>
        <dbReference type="SAM" id="MobiDB-lite"/>
    </source>
</evidence>
<evidence type="ECO:0000313" key="4">
    <source>
        <dbReference type="Proteomes" id="UP000282656"/>
    </source>
</evidence>
<feature type="region of interest" description="Disordered" evidence="1">
    <location>
        <begin position="66"/>
        <end position="96"/>
    </location>
</feature>
<reference evidence="4" key="1">
    <citation type="submission" date="2018-09" db="EMBL/GenBank/DDBJ databases">
        <authorList>
            <person name="Livingstone P.G."/>
            <person name="Whitworth D.E."/>
        </authorList>
    </citation>
    <scope>NUCLEOTIDE SEQUENCE [LARGE SCALE GENOMIC DNA]</scope>
    <source>
        <strain evidence="4">AB047A</strain>
    </source>
</reference>
<protein>
    <submittedName>
        <fullName evidence="3">Uncharacterized protein</fullName>
    </submittedName>
</protein>
<dbReference type="EMBL" id="RAWM01000053">
    <property type="protein sequence ID" value="RKH67141.1"/>
    <property type="molecule type" value="Genomic_DNA"/>
</dbReference>
<dbReference type="AlphaFoldDB" id="A0A3A8QHH2"/>
<keyword evidence="2" id="KW-0732">Signal</keyword>
<sequence length="96" mass="9669">MKLSKTLLAGAAGLFLLPLTASAAPRPCPEQCKPTSSCTLLCDNGGETIQCAEYGICSGLLPVAPSEPQASAQQPAPAQADDAEAVCRAPAEQAQG</sequence>
<accession>A0A3A8QHH2</accession>
<evidence type="ECO:0000313" key="3">
    <source>
        <dbReference type="EMBL" id="RKH67141.1"/>
    </source>
</evidence>
<dbReference type="RefSeq" id="WP_120548903.1">
    <property type="nucleotide sequence ID" value="NZ_RAWM01000053.1"/>
</dbReference>
<gene>
    <name evidence="3" type="ORF">D7X96_19995</name>
</gene>
<proteinExistence type="predicted"/>
<feature type="signal peptide" evidence="2">
    <location>
        <begin position="1"/>
        <end position="23"/>
    </location>
</feature>
<feature type="compositionally biased region" description="Low complexity" evidence="1">
    <location>
        <begin position="66"/>
        <end position="80"/>
    </location>
</feature>